<dbReference type="Gene3D" id="2.130.10.10">
    <property type="entry name" value="YVTN repeat-like/Quinoprotein amine dehydrogenase"/>
    <property type="match status" value="1"/>
</dbReference>
<proteinExistence type="predicted"/>
<dbReference type="Proteomes" id="UP001162164">
    <property type="component" value="Unassembled WGS sequence"/>
</dbReference>
<dbReference type="SUPFAM" id="SSF50978">
    <property type="entry name" value="WD40 repeat-like"/>
    <property type="match status" value="1"/>
</dbReference>
<evidence type="ECO:0000259" key="1">
    <source>
        <dbReference type="Pfam" id="PF21719"/>
    </source>
</evidence>
<gene>
    <name evidence="2" type="ORF">NQ317_016911</name>
</gene>
<dbReference type="Pfam" id="PF21719">
    <property type="entry name" value="MIOS_a-sol"/>
    <property type="match status" value="1"/>
</dbReference>
<feature type="domain" description="MIOS-like alpha-solenoid" evidence="1">
    <location>
        <begin position="370"/>
        <end position="600"/>
    </location>
</feature>
<dbReference type="PANTHER" id="PTHR16453:SF9">
    <property type="entry name" value="GATOR COMPLEX PROTEIN MIOS"/>
    <property type="match status" value="1"/>
</dbReference>
<dbReference type="PANTHER" id="PTHR16453">
    <property type="entry name" value="WD40 DOMAIN-CONTAINING PROTEIN MIO FAMILY MEMBER"/>
    <property type="match status" value="1"/>
</dbReference>
<evidence type="ECO:0000313" key="2">
    <source>
        <dbReference type="EMBL" id="KAJ8985000.1"/>
    </source>
</evidence>
<comment type="caution">
    <text evidence="2">The sequence shown here is derived from an EMBL/GenBank/DDBJ whole genome shotgun (WGS) entry which is preliminary data.</text>
</comment>
<dbReference type="InterPro" id="IPR015943">
    <property type="entry name" value="WD40/YVTN_repeat-like_dom_sf"/>
</dbReference>
<sequence>MSGKLEIQWSPIPNKFITWGSEICLYEVQPARDTSSHVFKISNTHCAQLLATNTNHHYVRSIDIYPKSESDLLLAIGLSNGRVALSTFGPSEHDPCGFPGKELVPRHGRQCNAVQYNPIDSHLIATGLDKYRSDSSVLIWDINKFSMNSDSSNNSRLAVNTMAPAVELVRPVAEFGTSEVTHSLTWFHGTNRLLACGMNMKNIKIYDIRDPNKMINSTMTKGVFGKIKFSFGICGTLKKPVWTLQHNKPVLKIEWCPTKFSLLASLHRESSVINLYDIQHSIVGNEEVEPTVMERIIVPGSPHNITSFSWHNVDENRLLTIALSGTIKDYTVFDRITLNWAPTSNLVWSHGRKTMKHLSDMFHNDISSKMKERAKNRYGLQEDFYKNARLVDNNEILSNVWNWLQISSKLVEEGTIRGTNFRHPGIISIISKIDPNINKSDTITISWAELGNANCQGSARYYRHEDRDKTLHLCGWPLEKDVNSLAKFLGNLEREGAYTRAAAIAVFNLRVQVAIDILSRAPDSTHYVTNLNVVAMALAGFSDDVNSIWRQFCSTSRAKLTDPYLKAIFAFLTAENYNYDNVLNETGVAVDDRAAFACMFLPDNKLLDSLKRLSDKLCDEGNLDGLLLTGNSHDGLKVLQRYVDVTGDIQSTALIAFRAFHAELGSQMVKTWIKNYRHLLDTWKLFYERADFDIMLAQFKPNEKPPQQVYVSCNFCGKKHIGLHAWTEQR</sequence>
<keyword evidence="3" id="KW-1185">Reference proteome</keyword>
<name>A0ABQ9K314_9CUCU</name>
<evidence type="ECO:0000313" key="3">
    <source>
        <dbReference type="Proteomes" id="UP001162164"/>
    </source>
</evidence>
<organism evidence="2 3">
    <name type="scientific">Molorchus minor</name>
    <dbReference type="NCBI Taxonomy" id="1323400"/>
    <lineage>
        <taxon>Eukaryota</taxon>
        <taxon>Metazoa</taxon>
        <taxon>Ecdysozoa</taxon>
        <taxon>Arthropoda</taxon>
        <taxon>Hexapoda</taxon>
        <taxon>Insecta</taxon>
        <taxon>Pterygota</taxon>
        <taxon>Neoptera</taxon>
        <taxon>Endopterygota</taxon>
        <taxon>Coleoptera</taxon>
        <taxon>Polyphaga</taxon>
        <taxon>Cucujiformia</taxon>
        <taxon>Chrysomeloidea</taxon>
        <taxon>Cerambycidae</taxon>
        <taxon>Lamiinae</taxon>
        <taxon>Monochamini</taxon>
        <taxon>Molorchus</taxon>
    </lineage>
</organism>
<dbReference type="Pfam" id="PF21720">
    <property type="entry name" value="MIOS_WD40"/>
    <property type="match status" value="1"/>
</dbReference>
<reference evidence="2" key="1">
    <citation type="journal article" date="2023" name="Insect Mol. Biol.">
        <title>Genome sequencing provides insights into the evolution of gene families encoding plant cell wall-degrading enzymes in longhorned beetles.</title>
        <authorList>
            <person name="Shin N.R."/>
            <person name="Okamura Y."/>
            <person name="Kirsch R."/>
            <person name="Pauchet Y."/>
        </authorList>
    </citation>
    <scope>NUCLEOTIDE SEQUENCE</scope>
    <source>
        <strain evidence="2">MMC_N1</strain>
    </source>
</reference>
<dbReference type="SMART" id="SM00320">
    <property type="entry name" value="WD40"/>
    <property type="match status" value="4"/>
</dbReference>
<dbReference type="EMBL" id="JAPWTJ010000021">
    <property type="protein sequence ID" value="KAJ8985000.1"/>
    <property type="molecule type" value="Genomic_DNA"/>
</dbReference>
<dbReference type="InterPro" id="IPR001680">
    <property type="entry name" value="WD40_rpt"/>
</dbReference>
<dbReference type="InterPro" id="IPR049092">
    <property type="entry name" value="MIOS_a-sol"/>
</dbReference>
<dbReference type="InterPro" id="IPR037593">
    <property type="entry name" value="MIOS/Sea4"/>
</dbReference>
<accession>A0ABQ9K314</accession>
<dbReference type="InterPro" id="IPR036322">
    <property type="entry name" value="WD40_repeat_dom_sf"/>
</dbReference>
<protein>
    <recommendedName>
        <fullName evidence="1">MIOS-like alpha-solenoid domain-containing protein</fullName>
    </recommendedName>
</protein>